<organism evidence="4 5">
    <name type="scientific">Idiomarina fontislapidosi</name>
    <dbReference type="NCBI Taxonomy" id="263723"/>
    <lineage>
        <taxon>Bacteria</taxon>
        <taxon>Pseudomonadati</taxon>
        <taxon>Pseudomonadota</taxon>
        <taxon>Gammaproteobacteria</taxon>
        <taxon>Alteromonadales</taxon>
        <taxon>Idiomarinaceae</taxon>
        <taxon>Idiomarina</taxon>
    </lineage>
</organism>
<evidence type="ECO:0000259" key="3">
    <source>
        <dbReference type="PROSITE" id="PS50887"/>
    </source>
</evidence>
<feature type="transmembrane region" description="Helical" evidence="2">
    <location>
        <begin position="91"/>
        <end position="111"/>
    </location>
</feature>
<accession>A0A432Y8U3</accession>
<evidence type="ECO:0000256" key="1">
    <source>
        <dbReference type="ARBA" id="ARBA00012528"/>
    </source>
</evidence>
<evidence type="ECO:0000256" key="2">
    <source>
        <dbReference type="SAM" id="Phobius"/>
    </source>
</evidence>
<dbReference type="AlphaFoldDB" id="A0A432Y8U3"/>
<keyword evidence="2" id="KW-1133">Transmembrane helix</keyword>
<evidence type="ECO:0000313" key="4">
    <source>
        <dbReference type="EMBL" id="RUO57399.1"/>
    </source>
</evidence>
<dbReference type="Proteomes" id="UP000287330">
    <property type="component" value="Unassembled WGS sequence"/>
</dbReference>
<dbReference type="GO" id="GO:0052621">
    <property type="term" value="F:diguanylate cyclase activity"/>
    <property type="evidence" value="ECO:0007669"/>
    <property type="project" value="UniProtKB-EC"/>
</dbReference>
<dbReference type="SUPFAM" id="SSF55073">
    <property type="entry name" value="Nucleotide cyclase"/>
    <property type="match status" value="1"/>
</dbReference>
<dbReference type="InterPro" id="IPR043128">
    <property type="entry name" value="Rev_trsase/Diguanyl_cyclase"/>
</dbReference>
<proteinExistence type="predicted"/>
<keyword evidence="5" id="KW-1185">Reference proteome</keyword>
<dbReference type="InterPro" id="IPR050469">
    <property type="entry name" value="Diguanylate_Cyclase"/>
</dbReference>
<feature type="transmembrane region" description="Helical" evidence="2">
    <location>
        <begin position="66"/>
        <end position="84"/>
    </location>
</feature>
<dbReference type="OrthoDB" id="5914567at2"/>
<dbReference type="Pfam" id="PF00990">
    <property type="entry name" value="GGDEF"/>
    <property type="match status" value="1"/>
</dbReference>
<dbReference type="EC" id="2.7.7.65" evidence="1"/>
<dbReference type="InterPro" id="IPR029787">
    <property type="entry name" value="Nucleotide_cyclase"/>
</dbReference>
<keyword evidence="2" id="KW-0812">Transmembrane</keyword>
<keyword evidence="2" id="KW-0472">Membrane</keyword>
<dbReference type="NCBIfam" id="TIGR00254">
    <property type="entry name" value="GGDEF"/>
    <property type="match status" value="1"/>
</dbReference>
<gene>
    <name evidence="4" type="ORF">CWE25_02760</name>
</gene>
<dbReference type="Gene3D" id="3.30.70.270">
    <property type="match status" value="1"/>
</dbReference>
<protein>
    <recommendedName>
        <fullName evidence="1">diguanylate cyclase</fullName>
        <ecNumber evidence="1">2.7.7.65</ecNumber>
    </recommendedName>
</protein>
<sequence length="322" mass="36863">MSCRSCTVSACMSTAWSLGMSRNTFLSRIIYDWRLPFMMCILAVSLLLASQVGSLKPRSAIDPLDIIGELSTLLIVLVGLFLIVTQRLDGAVTRLFFWSSCLLTFSLALDLLDEFFSYPEAVRLMSWLESLPQPFGLIILGFGAAEWIKEQHQIRRQLGVREKHLRAHEWVDPLTTLYTLPYFEKVLERELALHKHNRQHVVMASINLQAFARYNDEKGMHEGDLLLNKVSELTALYLRPGDCLCRYHSDQFLILLPATDFPEALSLIRLLAEMLREQLALPNYMAIKTRVRRVNEASPKQAMRQLLQQPEAIIPDASRVHH</sequence>
<dbReference type="GO" id="GO:0005886">
    <property type="term" value="C:plasma membrane"/>
    <property type="evidence" value="ECO:0007669"/>
    <property type="project" value="TreeGrafter"/>
</dbReference>
<feature type="domain" description="GGDEF" evidence="3">
    <location>
        <begin position="199"/>
        <end position="322"/>
    </location>
</feature>
<dbReference type="PROSITE" id="PS50887">
    <property type="entry name" value="GGDEF"/>
    <property type="match status" value="1"/>
</dbReference>
<dbReference type="SMART" id="SM00267">
    <property type="entry name" value="GGDEF"/>
    <property type="match status" value="1"/>
</dbReference>
<dbReference type="PANTHER" id="PTHR45138:SF24">
    <property type="entry name" value="DIGUANYLATE CYCLASE DGCC-RELATED"/>
    <property type="match status" value="1"/>
</dbReference>
<dbReference type="CDD" id="cd01949">
    <property type="entry name" value="GGDEF"/>
    <property type="match status" value="1"/>
</dbReference>
<dbReference type="GO" id="GO:1902201">
    <property type="term" value="P:negative regulation of bacterial-type flagellum-dependent cell motility"/>
    <property type="evidence" value="ECO:0007669"/>
    <property type="project" value="TreeGrafter"/>
</dbReference>
<evidence type="ECO:0000313" key="5">
    <source>
        <dbReference type="Proteomes" id="UP000287330"/>
    </source>
</evidence>
<reference evidence="5" key="1">
    <citation type="journal article" date="2018" name="Front. Microbiol.">
        <title>Genome-Based Analysis Reveals the Taxonomy and Diversity of the Family Idiomarinaceae.</title>
        <authorList>
            <person name="Liu Y."/>
            <person name="Lai Q."/>
            <person name="Shao Z."/>
        </authorList>
    </citation>
    <scope>NUCLEOTIDE SEQUENCE [LARGE SCALE GENOMIC DNA]</scope>
    <source>
        <strain evidence="5">F23</strain>
    </source>
</reference>
<comment type="caution">
    <text evidence="4">The sequence shown here is derived from an EMBL/GenBank/DDBJ whole genome shotgun (WGS) entry which is preliminary data.</text>
</comment>
<name>A0A432Y8U3_9GAMM</name>
<dbReference type="PANTHER" id="PTHR45138">
    <property type="entry name" value="REGULATORY COMPONENTS OF SENSORY TRANSDUCTION SYSTEM"/>
    <property type="match status" value="1"/>
</dbReference>
<dbReference type="EMBL" id="PIPV01000002">
    <property type="protein sequence ID" value="RUO57399.1"/>
    <property type="molecule type" value="Genomic_DNA"/>
</dbReference>
<dbReference type="GO" id="GO:0043709">
    <property type="term" value="P:cell adhesion involved in single-species biofilm formation"/>
    <property type="evidence" value="ECO:0007669"/>
    <property type="project" value="TreeGrafter"/>
</dbReference>
<feature type="transmembrane region" description="Helical" evidence="2">
    <location>
        <begin position="35"/>
        <end position="54"/>
    </location>
</feature>
<dbReference type="InterPro" id="IPR000160">
    <property type="entry name" value="GGDEF_dom"/>
</dbReference>